<dbReference type="PROSITE" id="PS00622">
    <property type="entry name" value="HTH_LUXR_1"/>
    <property type="match status" value="1"/>
</dbReference>
<gene>
    <name evidence="5" type="ORF">SAMN04490187_3982</name>
</gene>
<proteinExistence type="predicted"/>
<dbReference type="AlphaFoldDB" id="A0A1H4RN20"/>
<dbReference type="GO" id="GO:0003677">
    <property type="term" value="F:DNA binding"/>
    <property type="evidence" value="ECO:0007669"/>
    <property type="project" value="UniProtKB-KW"/>
</dbReference>
<evidence type="ECO:0000259" key="4">
    <source>
        <dbReference type="PROSITE" id="PS50043"/>
    </source>
</evidence>
<dbReference type="EMBL" id="FNTC01000002">
    <property type="protein sequence ID" value="SEC33312.1"/>
    <property type="molecule type" value="Genomic_DNA"/>
</dbReference>
<dbReference type="Gene3D" id="1.10.10.10">
    <property type="entry name" value="Winged helix-like DNA-binding domain superfamily/Winged helix DNA-binding domain"/>
    <property type="match status" value="1"/>
</dbReference>
<keyword evidence="2" id="KW-0238">DNA-binding</keyword>
<dbReference type="InterPro" id="IPR036388">
    <property type="entry name" value="WH-like_DNA-bd_sf"/>
</dbReference>
<dbReference type="SUPFAM" id="SSF46894">
    <property type="entry name" value="C-terminal effector domain of the bipartite response regulators"/>
    <property type="match status" value="1"/>
</dbReference>
<evidence type="ECO:0000256" key="3">
    <source>
        <dbReference type="ARBA" id="ARBA00023163"/>
    </source>
</evidence>
<dbReference type="PANTHER" id="PTHR44688">
    <property type="entry name" value="DNA-BINDING TRANSCRIPTIONAL ACTIVATOR DEVR_DOSR"/>
    <property type="match status" value="1"/>
</dbReference>
<dbReference type="GO" id="GO:0006355">
    <property type="term" value="P:regulation of DNA-templated transcription"/>
    <property type="evidence" value="ECO:0007669"/>
    <property type="project" value="InterPro"/>
</dbReference>
<organism evidence="5 6">
    <name type="scientific">Pseudomonas jessenii</name>
    <dbReference type="NCBI Taxonomy" id="77298"/>
    <lineage>
        <taxon>Bacteria</taxon>
        <taxon>Pseudomonadati</taxon>
        <taxon>Pseudomonadota</taxon>
        <taxon>Gammaproteobacteria</taxon>
        <taxon>Pseudomonadales</taxon>
        <taxon>Pseudomonadaceae</taxon>
        <taxon>Pseudomonas</taxon>
    </lineage>
</organism>
<dbReference type="PANTHER" id="PTHR44688:SF16">
    <property type="entry name" value="DNA-BINDING TRANSCRIPTIONAL ACTIVATOR DEVR_DOSR"/>
    <property type="match status" value="1"/>
</dbReference>
<dbReference type="Pfam" id="PF00196">
    <property type="entry name" value="GerE"/>
    <property type="match status" value="1"/>
</dbReference>
<sequence>MLSCVYICAIGKFHFCRTSVVNMKVSDAKMLSTLISAVGSERMGASIDSALRSILGFDMSCGYLFRFNHPPILIHNGYNKSVPEKTLNAYIRGGYLLDPFYVACINNHPAGLWRMRDLAPDSFFSSGFSISKDLHPCVSSEHGTLIEEIGFIIPVQARVAIVYSMMRNLRNGAFLTGEMNALETLAPVINSLLELHCRLKHSDFYMGSVSTEARSEDAFVHILQGQLTETQRYIAKLILQGHSNTSIAAVLNISEGTVKVHKHNIYQRLDISTNAELFRRFINYLTGPL</sequence>
<name>A0A1H4RN20_PSEJE</name>
<reference evidence="6" key="1">
    <citation type="submission" date="2016-10" db="EMBL/GenBank/DDBJ databases">
        <authorList>
            <person name="Varghese N."/>
            <person name="Submissions S."/>
        </authorList>
    </citation>
    <scope>NUCLEOTIDE SEQUENCE [LARGE SCALE GENOMIC DNA]</scope>
    <source>
        <strain evidence="6">BS3660</strain>
    </source>
</reference>
<dbReference type="PROSITE" id="PS50043">
    <property type="entry name" value="HTH_LUXR_2"/>
    <property type="match status" value="1"/>
</dbReference>
<feature type="domain" description="HTH luxR-type" evidence="4">
    <location>
        <begin position="220"/>
        <end position="285"/>
    </location>
</feature>
<dbReference type="InterPro" id="IPR000792">
    <property type="entry name" value="Tscrpt_reg_LuxR_C"/>
</dbReference>
<accession>A0A1H4RN20</accession>
<dbReference type="InterPro" id="IPR016032">
    <property type="entry name" value="Sig_transdc_resp-reg_C-effctor"/>
</dbReference>
<keyword evidence="3" id="KW-0804">Transcription</keyword>
<dbReference type="Proteomes" id="UP000198542">
    <property type="component" value="Unassembled WGS sequence"/>
</dbReference>
<evidence type="ECO:0000313" key="6">
    <source>
        <dbReference type="Proteomes" id="UP000198542"/>
    </source>
</evidence>
<protein>
    <submittedName>
        <fullName evidence="5">Regulatory protein, luxR family</fullName>
    </submittedName>
</protein>
<evidence type="ECO:0000256" key="1">
    <source>
        <dbReference type="ARBA" id="ARBA00023015"/>
    </source>
</evidence>
<dbReference type="CDD" id="cd06170">
    <property type="entry name" value="LuxR_C_like"/>
    <property type="match status" value="1"/>
</dbReference>
<evidence type="ECO:0000256" key="2">
    <source>
        <dbReference type="ARBA" id="ARBA00023125"/>
    </source>
</evidence>
<dbReference type="SMART" id="SM00421">
    <property type="entry name" value="HTH_LUXR"/>
    <property type="match status" value="1"/>
</dbReference>
<dbReference type="PRINTS" id="PR00038">
    <property type="entry name" value="HTHLUXR"/>
</dbReference>
<evidence type="ECO:0000313" key="5">
    <source>
        <dbReference type="EMBL" id="SEC33312.1"/>
    </source>
</evidence>
<keyword evidence="1" id="KW-0805">Transcription regulation</keyword>
<keyword evidence="6" id="KW-1185">Reference proteome</keyword>